<accession>A0AAN7UWS6</accession>
<sequence>MEHIQIMSNLTETERGQPLSLIFSPPSFIYSNHASKTYLWMYLLVAPTSAGLLWMFWKYIVQLYLVRRFYEKQGIRFVKNSYPIFGPEILVNGLVGNNKTHDWLYTERPTDLYGSVRGFSVQLYTTDAESCEELIAKTGHFVDRDTPAKYSFGRMSPYALTFYHLNDGRFKERKVTLTQGMKDSRRLYEILGRQAHIALERFSLKSETGTDYQHPWTRESSGESIWGSNIKREIEVYDINGQLKSFPFMEALNETFTDLRFNAFRFWHRVCFPLAAMPLTKESRRLGYNVKVIRKAVEDMMTTPEPKSVASIVQKANEGLGIPKLQYSR</sequence>
<keyword evidence="3" id="KW-1185">Reference proteome</keyword>
<keyword evidence="1" id="KW-0812">Transmembrane</keyword>
<keyword evidence="1" id="KW-1133">Transmembrane helix</keyword>
<evidence type="ECO:0000313" key="3">
    <source>
        <dbReference type="Proteomes" id="UP001305414"/>
    </source>
</evidence>
<organism evidence="2 3">
    <name type="scientific">Xylaria bambusicola</name>
    <dbReference type="NCBI Taxonomy" id="326684"/>
    <lineage>
        <taxon>Eukaryota</taxon>
        <taxon>Fungi</taxon>
        <taxon>Dikarya</taxon>
        <taxon>Ascomycota</taxon>
        <taxon>Pezizomycotina</taxon>
        <taxon>Sordariomycetes</taxon>
        <taxon>Xylariomycetidae</taxon>
        <taxon>Xylariales</taxon>
        <taxon>Xylariaceae</taxon>
        <taxon>Xylaria</taxon>
    </lineage>
</organism>
<protein>
    <submittedName>
        <fullName evidence="2">Uncharacterized protein</fullName>
    </submittedName>
</protein>
<evidence type="ECO:0000313" key="2">
    <source>
        <dbReference type="EMBL" id="KAK5632579.1"/>
    </source>
</evidence>
<feature type="transmembrane region" description="Helical" evidence="1">
    <location>
        <begin position="39"/>
        <end position="60"/>
    </location>
</feature>
<dbReference type="EMBL" id="JAWHQM010000025">
    <property type="protein sequence ID" value="KAK5632579.1"/>
    <property type="molecule type" value="Genomic_DNA"/>
</dbReference>
<dbReference type="AlphaFoldDB" id="A0AAN7UWS6"/>
<gene>
    <name evidence="2" type="ORF">RRF57_008293</name>
</gene>
<evidence type="ECO:0000256" key="1">
    <source>
        <dbReference type="SAM" id="Phobius"/>
    </source>
</evidence>
<name>A0AAN7UWS6_9PEZI</name>
<proteinExistence type="predicted"/>
<dbReference type="Proteomes" id="UP001305414">
    <property type="component" value="Unassembled WGS sequence"/>
</dbReference>
<keyword evidence="1" id="KW-0472">Membrane</keyword>
<comment type="caution">
    <text evidence="2">The sequence shown here is derived from an EMBL/GenBank/DDBJ whole genome shotgun (WGS) entry which is preliminary data.</text>
</comment>
<reference evidence="2 3" key="1">
    <citation type="submission" date="2023-10" db="EMBL/GenBank/DDBJ databases">
        <title>Draft genome sequence of Xylaria bambusicola isolate GMP-LS, the root and basal stem rot pathogen of sugarcane in Indonesia.</title>
        <authorList>
            <person name="Selvaraj P."/>
            <person name="Muralishankar V."/>
            <person name="Muruganantham S."/>
            <person name="Sp S."/>
            <person name="Haryani S."/>
            <person name="Lau K.J.X."/>
            <person name="Naqvi N.I."/>
        </authorList>
    </citation>
    <scope>NUCLEOTIDE SEQUENCE [LARGE SCALE GENOMIC DNA]</scope>
    <source>
        <strain evidence="2">GMP-LS</strain>
    </source>
</reference>